<keyword evidence="8" id="KW-1185">Reference proteome</keyword>
<evidence type="ECO:0000256" key="4">
    <source>
        <dbReference type="ARBA" id="ARBA00022729"/>
    </source>
</evidence>
<reference evidence="7 8" key="1">
    <citation type="submission" date="2022-07" db="EMBL/GenBank/DDBJ databases">
        <authorList>
            <person name="Li W.-J."/>
            <person name="Deng Q.-Q."/>
        </authorList>
    </citation>
    <scope>NUCLEOTIDE SEQUENCE [LARGE SCALE GENOMIC DNA]</scope>
    <source>
        <strain evidence="7 8">SYSU M60028</strain>
    </source>
</reference>
<dbReference type="InterPro" id="IPR000914">
    <property type="entry name" value="SBP_5_dom"/>
</dbReference>
<dbReference type="SUPFAM" id="SSF53850">
    <property type="entry name" value="Periplasmic binding protein-like II"/>
    <property type="match status" value="1"/>
</dbReference>
<evidence type="ECO:0000259" key="6">
    <source>
        <dbReference type="Pfam" id="PF00496"/>
    </source>
</evidence>
<evidence type="ECO:0000313" key="7">
    <source>
        <dbReference type="EMBL" id="MCP8938249.1"/>
    </source>
</evidence>
<feature type="domain" description="Solute-binding protein family 5" evidence="6">
    <location>
        <begin position="76"/>
        <end position="426"/>
    </location>
</feature>
<organism evidence="7 8">
    <name type="scientific">Alsobacter ponti</name>
    <dbReference type="NCBI Taxonomy" id="2962936"/>
    <lineage>
        <taxon>Bacteria</taxon>
        <taxon>Pseudomonadati</taxon>
        <taxon>Pseudomonadota</taxon>
        <taxon>Alphaproteobacteria</taxon>
        <taxon>Hyphomicrobiales</taxon>
        <taxon>Alsobacteraceae</taxon>
        <taxon>Alsobacter</taxon>
    </lineage>
</organism>
<dbReference type="PIRSF" id="PIRSF002741">
    <property type="entry name" value="MppA"/>
    <property type="match status" value="1"/>
</dbReference>
<keyword evidence="4 5" id="KW-0732">Signal</keyword>
<sequence>MHAPTSRLFAVALRSCAAAFVCLAALPGAALAVDLTIAQSTDAVSLDPAFRADTATGNVQRHIFDTILQRGPDMTIGPQLAETVRQDGPTQWTVVLRPGLKFSNGEPLDAEAVKFSIERMQNPGLKSPIRGWWTGFKTVEVADERTLKITTTAADPLFRARMTLLAPVPPKYVRDAGDAAFARKPVGSGPYRLVDWRRDDAVVLQANPDYAGQKPKIDRVVFRVVPEELSRVAALQTGEADVIAGMSPTQAAGLETSPDARVERAASTRVMAVQFDIDEPPGNEQKFRDAVAYAIDRDAIIKGLLRGYAVPAKSILSPGIPEWPSDKDFTRKYDLDKAKALVKELGLEGREIVMRTSSGRYPNDRETALAIGAQLQKAGLNVKVRPEEWGTFFEDLKNHKMSALYLSGQGNVWLDPYPQIEAFHTTNGLLSAWSDPTIDALLAKSNEVPVEQRPALFEQMLERLRDTTAAVPLYAQQIIYGVRKGVDWKPRSDEQILAFEMSKK</sequence>
<dbReference type="EMBL" id="JANCLU010000005">
    <property type="protein sequence ID" value="MCP8938249.1"/>
    <property type="molecule type" value="Genomic_DNA"/>
</dbReference>
<dbReference type="InterPro" id="IPR030678">
    <property type="entry name" value="Peptide/Ni-bd"/>
</dbReference>
<comment type="subcellular location">
    <subcellularLocation>
        <location evidence="1">Periplasm</location>
    </subcellularLocation>
</comment>
<feature type="chain" id="PRO_5045641776" evidence="5">
    <location>
        <begin position="33"/>
        <end position="504"/>
    </location>
</feature>
<evidence type="ECO:0000256" key="1">
    <source>
        <dbReference type="ARBA" id="ARBA00004418"/>
    </source>
</evidence>
<dbReference type="PANTHER" id="PTHR30290:SF9">
    <property type="entry name" value="OLIGOPEPTIDE-BINDING PROTEIN APPA"/>
    <property type="match status" value="1"/>
</dbReference>
<protein>
    <submittedName>
        <fullName evidence="7">ABC transporter substrate-binding protein</fullName>
    </submittedName>
</protein>
<evidence type="ECO:0000256" key="3">
    <source>
        <dbReference type="ARBA" id="ARBA00022448"/>
    </source>
</evidence>
<comment type="caution">
    <text evidence="7">The sequence shown here is derived from an EMBL/GenBank/DDBJ whole genome shotgun (WGS) entry which is preliminary data.</text>
</comment>
<name>A0ABT1L9T5_9HYPH</name>
<dbReference type="Pfam" id="PF00496">
    <property type="entry name" value="SBP_bac_5"/>
    <property type="match status" value="1"/>
</dbReference>
<evidence type="ECO:0000256" key="2">
    <source>
        <dbReference type="ARBA" id="ARBA00005695"/>
    </source>
</evidence>
<dbReference type="InterPro" id="IPR039424">
    <property type="entry name" value="SBP_5"/>
</dbReference>
<gene>
    <name evidence="7" type="ORF">NK718_06955</name>
</gene>
<dbReference type="PANTHER" id="PTHR30290">
    <property type="entry name" value="PERIPLASMIC BINDING COMPONENT OF ABC TRANSPORTER"/>
    <property type="match status" value="1"/>
</dbReference>
<evidence type="ECO:0000313" key="8">
    <source>
        <dbReference type="Proteomes" id="UP001205890"/>
    </source>
</evidence>
<keyword evidence="3" id="KW-0813">Transport</keyword>
<dbReference type="Gene3D" id="3.40.190.10">
    <property type="entry name" value="Periplasmic binding protein-like II"/>
    <property type="match status" value="1"/>
</dbReference>
<dbReference type="Gene3D" id="3.10.105.10">
    <property type="entry name" value="Dipeptide-binding Protein, Domain 3"/>
    <property type="match status" value="1"/>
</dbReference>
<comment type="similarity">
    <text evidence="2">Belongs to the bacterial solute-binding protein 5 family.</text>
</comment>
<feature type="signal peptide" evidence="5">
    <location>
        <begin position="1"/>
        <end position="32"/>
    </location>
</feature>
<accession>A0ABT1L9T5</accession>
<dbReference type="RefSeq" id="WP_254739987.1">
    <property type="nucleotide sequence ID" value="NZ_JANCLU010000005.1"/>
</dbReference>
<evidence type="ECO:0000256" key="5">
    <source>
        <dbReference type="SAM" id="SignalP"/>
    </source>
</evidence>
<dbReference type="Gene3D" id="3.90.76.10">
    <property type="entry name" value="Dipeptide-binding Protein, Domain 1"/>
    <property type="match status" value="1"/>
</dbReference>
<proteinExistence type="inferred from homology"/>
<dbReference type="Proteomes" id="UP001205890">
    <property type="component" value="Unassembled WGS sequence"/>
</dbReference>